<protein>
    <recommendedName>
        <fullName evidence="1">DUF4123 domain-containing protein</fullName>
    </recommendedName>
</protein>
<evidence type="ECO:0000313" key="2">
    <source>
        <dbReference type="EMBL" id="SFP65430.1"/>
    </source>
</evidence>
<name>A0A1I5S404_9GAMM</name>
<evidence type="ECO:0000259" key="1">
    <source>
        <dbReference type="Pfam" id="PF13503"/>
    </source>
</evidence>
<dbReference type="AlphaFoldDB" id="A0A1I5S404"/>
<proteinExistence type="predicted"/>
<dbReference type="EMBL" id="FOWP01000018">
    <property type="protein sequence ID" value="SFP65430.1"/>
    <property type="molecule type" value="Genomic_DNA"/>
</dbReference>
<organism evidence="2 3">
    <name type="scientific">Ectopseudomonas composti</name>
    <dbReference type="NCBI Taxonomy" id="658457"/>
    <lineage>
        <taxon>Bacteria</taxon>
        <taxon>Pseudomonadati</taxon>
        <taxon>Pseudomonadota</taxon>
        <taxon>Gammaproteobacteria</taxon>
        <taxon>Pseudomonadales</taxon>
        <taxon>Pseudomonadaceae</taxon>
        <taxon>Ectopseudomonas</taxon>
    </lineage>
</organism>
<gene>
    <name evidence="2" type="ORF">SAMN05216601_11882</name>
</gene>
<reference evidence="2 3" key="1">
    <citation type="submission" date="2016-10" db="EMBL/GenBank/DDBJ databases">
        <authorList>
            <person name="de Groot N.N."/>
        </authorList>
    </citation>
    <scope>NUCLEOTIDE SEQUENCE [LARGE SCALE GENOMIC DNA]</scope>
    <source>
        <strain evidence="2 3">CCUG 59231</strain>
    </source>
</reference>
<dbReference type="Pfam" id="PF13503">
    <property type="entry name" value="DUF4123"/>
    <property type="match status" value="1"/>
</dbReference>
<dbReference type="Proteomes" id="UP000182400">
    <property type="component" value="Unassembled WGS sequence"/>
</dbReference>
<dbReference type="InterPro" id="IPR025391">
    <property type="entry name" value="DUF4123"/>
</dbReference>
<sequence length="295" mass="33385">MPTHDLQHLPSDLPWDAPAYLLLDGVSVENLPKRLYEWAESPDFDVLYLETPWAELSDVSPCLIRLGGQYDPALAAFMQSSHAEWGYLLFSHASRDALLKHLRWLLCVSHPLGEKMLLRLADPAVMHALLNQTTQDNDATLSGPLEQIVAADRIENVWHRHQRPGSTVITQQDRPYQLSDNQLDILGEVAFRNILISLDAHMRDYFPHYQTTLSPTQRWQHLRTLAERAYSLGFSSEYEITLYANLFGLLGDDALDRNPDIATLVNQSSPLTPTQRIEQAADLAYARASSAERTS</sequence>
<evidence type="ECO:0000313" key="3">
    <source>
        <dbReference type="Proteomes" id="UP000182400"/>
    </source>
</evidence>
<accession>A0A1I5S404</accession>
<dbReference type="OrthoDB" id="6353266at2"/>
<dbReference type="STRING" id="658457.SAMN05216601_11882"/>
<feature type="domain" description="DUF4123" evidence="1">
    <location>
        <begin position="20"/>
        <end position="136"/>
    </location>
</feature>